<feature type="compositionally biased region" description="Basic and acidic residues" evidence="1">
    <location>
        <begin position="71"/>
        <end position="86"/>
    </location>
</feature>
<gene>
    <name evidence="2" type="ORF">NPIL_368131</name>
</gene>
<feature type="compositionally biased region" description="Basic and acidic residues" evidence="1">
    <location>
        <begin position="10"/>
        <end position="22"/>
    </location>
</feature>
<accession>A0A8X6QZV5</accession>
<evidence type="ECO:0000313" key="2">
    <source>
        <dbReference type="EMBL" id="GFU45577.1"/>
    </source>
</evidence>
<dbReference type="AlphaFoldDB" id="A0A8X6QZV5"/>
<proteinExistence type="predicted"/>
<sequence>MHTVYIKSSRVRDTKSSDREKSSSANTSGRNKNTRTHKIFVFRKETSTSSSRTNIKTDEGVQQTQTTRRSHKEDGPGEEKDSERRDTSRKRLQVGRRTGQPLLGKAPDGGREAMLLGGSGGDHPQ</sequence>
<evidence type="ECO:0000313" key="3">
    <source>
        <dbReference type="Proteomes" id="UP000887013"/>
    </source>
</evidence>
<feature type="compositionally biased region" description="Basic residues" evidence="1">
    <location>
        <begin position="32"/>
        <end position="41"/>
    </location>
</feature>
<evidence type="ECO:0000256" key="1">
    <source>
        <dbReference type="SAM" id="MobiDB-lite"/>
    </source>
</evidence>
<dbReference type="EMBL" id="BMAW01132850">
    <property type="protein sequence ID" value="GFU45577.1"/>
    <property type="molecule type" value="Genomic_DNA"/>
</dbReference>
<protein>
    <submittedName>
        <fullName evidence="2">Uncharacterized protein</fullName>
    </submittedName>
</protein>
<reference evidence="2" key="1">
    <citation type="submission" date="2020-08" db="EMBL/GenBank/DDBJ databases">
        <title>Multicomponent nature underlies the extraordinary mechanical properties of spider dragline silk.</title>
        <authorList>
            <person name="Kono N."/>
            <person name="Nakamura H."/>
            <person name="Mori M."/>
            <person name="Yoshida Y."/>
            <person name="Ohtoshi R."/>
            <person name="Malay A.D."/>
            <person name="Moran D.A.P."/>
            <person name="Tomita M."/>
            <person name="Numata K."/>
            <person name="Arakawa K."/>
        </authorList>
    </citation>
    <scope>NUCLEOTIDE SEQUENCE</scope>
</reference>
<organism evidence="2 3">
    <name type="scientific">Nephila pilipes</name>
    <name type="common">Giant wood spider</name>
    <name type="synonym">Nephila maculata</name>
    <dbReference type="NCBI Taxonomy" id="299642"/>
    <lineage>
        <taxon>Eukaryota</taxon>
        <taxon>Metazoa</taxon>
        <taxon>Ecdysozoa</taxon>
        <taxon>Arthropoda</taxon>
        <taxon>Chelicerata</taxon>
        <taxon>Arachnida</taxon>
        <taxon>Araneae</taxon>
        <taxon>Araneomorphae</taxon>
        <taxon>Entelegynae</taxon>
        <taxon>Araneoidea</taxon>
        <taxon>Nephilidae</taxon>
        <taxon>Nephila</taxon>
    </lineage>
</organism>
<keyword evidence="3" id="KW-1185">Reference proteome</keyword>
<feature type="compositionally biased region" description="Polar residues" evidence="1">
    <location>
        <begin position="47"/>
        <end position="67"/>
    </location>
</feature>
<comment type="caution">
    <text evidence="2">The sequence shown here is derived from an EMBL/GenBank/DDBJ whole genome shotgun (WGS) entry which is preliminary data.</text>
</comment>
<name>A0A8X6QZV5_NEPPI</name>
<feature type="region of interest" description="Disordered" evidence="1">
    <location>
        <begin position="1"/>
        <end position="125"/>
    </location>
</feature>
<dbReference type="Proteomes" id="UP000887013">
    <property type="component" value="Unassembled WGS sequence"/>
</dbReference>